<keyword evidence="2" id="KW-1185">Reference proteome</keyword>
<organism evidence="1 2">
    <name type="scientific">Flavivirga algicola</name>
    <dbReference type="NCBI Taxonomy" id="2729136"/>
    <lineage>
        <taxon>Bacteria</taxon>
        <taxon>Pseudomonadati</taxon>
        <taxon>Bacteroidota</taxon>
        <taxon>Flavobacteriia</taxon>
        <taxon>Flavobacteriales</taxon>
        <taxon>Flavobacteriaceae</taxon>
        <taxon>Flavivirga</taxon>
    </lineage>
</organism>
<reference evidence="1 2" key="1">
    <citation type="submission" date="2020-04" db="EMBL/GenBank/DDBJ databases">
        <title>A Flavivirga sp. nov.</title>
        <authorList>
            <person name="Sun X."/>
        </authorList>
    </citation>
    <scope>NUCLEOTIDE SEQUENCE [LARGE SCALE GENOMIC DNA]</scope>
    <source>
        <strain evidence="1 2">Y03</strain>
    </source>
</reference>
<accession>A0ABX1RXY3</accession>
<gene>
    <name evidence="1" type="ORF">HHX25_05995</name>
</gene>
<name>A0ABX1RXY3_9FLAO</name>
<proteinExistence type="predicted"/>
<dbReference type="InterPro" id="IPR015003">
    <property type="entry name" value="DUF1853"/>
</dbReference>
<protein>
    <submittedName>
        <fullName evidence="1">DUF1853 family protein</fullName>
    </submittedName>
</protein>
<dbReference type="Proteomes" id="UP000746690">
    <property type="component" value="Unassembled WGS sequence"/>
</dbReference>
<dbReference type="RefSeq" id="WP_169671221.1">
    <property type="nucleotide sequence ID" value="NZ_JABBHF010000003.1"/>
</dbReference>
<dbReference type="EMBL" id="JABBHF010000003">
    <property type="protein sequence ID" value="NMH87049.1"/>
    <property type="molecule type" value="Genomic_DNA"/>
</dbReference>
<evidence type="ECO:0000313" key="1">
    <source>
        <dbReference type="EMBL" id="NMH87049.1"/>
    </source>
</evidence>
<sequence>MLQKRYKGFLKTPCLWHNDAILKLEQFEVNSIFNKININIDEKLRLGKYVERLVSFQLNQHKNISILAENVQIQHHKVTLGELDCLLLKNNKPIHLEIIYKFYLYDPLVGETEIEYFIGPNRKDSLKDKISKLKDKQLPLLHSNECKHYLKSLSIKTADISQQVYFKAQLFLPYANQDIHLKTLNNACVVGFYITKNELRKFTNCKFYIPKKKDWLVIPYTRVKWLSFNEFILIAKDYFEQQFSPLFWIKFKNGELKKVFLVWW</sequence>
<evidence type="ECO:0000313" key="2">
    <source>
        <dbReference type="Proteomes" id="UP000746690"/>
    </source>
</evidence>
<dbReference type="Pfam" id="PF08907">
    <property type="entry name" value="DUF1853"/>
    <property type="match status" value="1"/>
</dbReference>
<comment type="caution">
    <text evidence="1">The sequence shown here is derived from an EMBL/GenBank/DDBJ whole genome shotgun (WGS) entry which is preliminary data.</text>
</comment>